<accession>E6KK30</accession>
<dbReference type="Proteomes" id="UP000004500">
    <property type="component" value="Unassembled WGS sequence"/>
</dbReference>
<dbReference type="InterPro" id="IPR003507">
    <property type="entry name" value="S66_fam"/>
</dbReference>
<feature type="domain" description="LD-carboxypeptidase N-terminal" evidence="3">
    <location>
        <begin position="5"/>
        <end position="128"/>
    </location>
</feature>
<dbReference type="SUPFAM" id="SSF52317">
    <property type="entry name" value="Class I glutamine amidotransferase-like"/>
    <property type="match status" value="1"/>
</dbReference>
<dbReference type="GO" id="GO:0004180">
    <property type="term" value="F:carboxypeptidase activity"/>
    <property type="evidence" value="ECO:0007669"/>
    <property type="project" value="UniProtKB-KW"/>
</dbReference>
<dbReference type="InterPro" id="IPR027478">
    <property type="entry name" value="LdcA_N"/>
</dbReference>
<evidence type="ECO:0000259" key="3">
    <source>
        <dbReference type="Pfam" id="PF02016"/>
    </source>
</evidence>
<dbReference type="Gene3D" id="3.50.30.60">
    <property type="entry name" value="LD-carboxypeptidase A C-terminal domain-like"/>
    <property type="match status" value="1"/>
</dbReference>
<name>E6KK30_STROR</name>
<evidence type="ECO:0000313" key="6">
    <source>
        <dbReference type="Proteomes" id="UP000004500"/>
    </source>
</evidence>
<comment type="similarity">
    <text evidence="1">Belongs to the peptidase S66 family.</text>
</comment>
<keyword evidence="2" id="KW-0378">Hydrolase</keyword>
<dbReference type="Pfam" id="PF02016">
    <property type="entry name" value="Peptidase_S66"/>
    <property type="match status" value="1"/>
</dbReference>
<dbReference type="eggNOG" id="COG1619">
    <property type="taxonomic scope" value="Bacteria"/>
</dbReference>
<dbReference type="SUPFAM" id="SSF141986">
    <property type="entry name" value="LD-carboxypeptidase A C-terminal domain-like"/>
    <property type="match status" value="1"/>
</dbReference>
<reference evidence="5 6" key="1">
    <citation type="submission" date="2010-11" db="EMBL/GenBank/DDBJ databases">
        <authorList>
            <person name="Muzny D."/>
            <person name="Qin X."/>
            <person name="Deng J."/>
            <person name="Jiang H."/>
            <person name="Liu Y."/>
            <person name="Qu J."/>
            <person name="Song X.-Z."/>
            <person name="Zhang L."/>
            <person name="Thornton R."/>
            <person name="Coyle M."/>
            <person name="Francisco L."/>
            <person name="Jackson L."/>
            <person name="Javaid M."/>
            <person name="Korchina V."/>
            <person name="Kovar C."/>
            <person name="Mata R."/>
            <person name="Mathew T."/>
            <person name="Ngo R."/>
            <person name="Nguyen L."/>
            <person name="Nguyen N."/>
            <person name="Okwuonu G."/>
            <person name="Ongeri F."/>
            <person name="Pham C."/>
            <person name="Simmons D."/>
            <person name="Wilczek-Boney K."/>
            <person name="Hale W."/>
            <person name="Jakkamsetti A."/>
            <person name="Pham P."/>
            <person name="Ruth R."/>
            <person name="San Lucas F."/>
            <person name="Warren J."/>
            <person name="Zhang J."/>
            <person name="Zhao Z."/>
            <person name="Zhou C."/>
            <person name="Zhu D."/>
            <person name="Lee S."/>
            <person name="Bess C."/>
            <person name="Blankenburg K."/>
            <person name="Forbes L."/>
            <person name="Fu Q."/>
            <person name="Gubbala S."/>
            <person name="Hirani K."/>
            <person name="Jayaseelan J.C."/>
            <person name="Lara F."/>
            <person name="Munidasa M."/>
            <person name="Palculict T."/>
            <person name="Patil S."/>
            <person name="Pu L.-L."/>
            <person name="Saada N."/>
            <person name="Tang L."/>
            <person name="Weissenberger G."/>
            <person name="Zhu Y."/>
            <person name="Hemphill L."/>
            <person name="Shang Y."/>
            <person name="Youmans B."/>
            <person name="Ayvaz T."/>
            <person name="Ross M."/>
            <person name="Santibanez J."/>
            <person name="Aqrawi P."/>
            <person name="Gross S."/>
            <person name="Joshi V."/>
            <person name="Fowler G."/>
            <person name="Nazareth L."/>
            <person name="Reid J."/>
            <person name="Worley K."/>
            <person name="Petrosino J."/>
            <person name="Highlander S."/>
            <person name="Gibbs R."/>
        </authorList>
    </citation>
    <scope>NUCLEOTIDE SEQUENCE [LARGE SCALE GENOMIC DNA]</scope>
    <source>
        <strain evidence="5 6">ATCC 49296</strain>
    </source>
</reference>
<keyword evidence="5" id="KW-0645">Protease</keyword>
<feature type="domain" description="LD-carboxypeptidase C-terminal" evidence="4">
    <location>
        <begin position="202"/>
        <end position="328"/>
    </location>
</feature>
<gene>
    <name evidence="5" type="ORF">HMPREF8578_0595</name>
</gene>
<dbReference type="PANTHER" id="PTHR30237:SF4">
    <property type="entry name" value="LD-CARBOXYPEPTIDASE C-TERMINAL DOMAIN-CONTAINING PROTEIN"/>
    <property type="match status" value="1"/>
</dbReference>
<evidence type="ECO:0000313" key="5">
    <source>
        <dbReference type="EMBL" id="EFU63732.1"/>
    </source>
</evidence>
<dbReference type="AlphaFoldDB" id="E6KK30"/>
<dbReference type="CDD" id="cd07062">
    <property type="entry name" value="Peptidase_S66_mccF_like"/>
    <property type="match status" value="1"/>
</dbReference>
<dbReference type="InterPro" id="IPR027461">
    <property type="entry name" value="Carboxypeptidase_A_C_sf"/>
</dbReference>
<dbReference type="RefSeq" id="WP_000255134.1">
    <property type="nucleotide sequence ID" value="NZ_GL622183.1"/>
</dbReference>
<evidence type="ECO:0000256" key="1">
    <source>
        <dbReference type="ARBA" id="ARBA00010233"/>
    </source>
</evidence>
<evidence type="ECO:0000256" key="2">
    <source>
        <dbReference type="ARBA" id="ARBA00022801"/>
    </source>
</evidence>
<evidence type="ECO:0000259" key="4">
    <source>
        <dbReference type="Pfam" id="PF17676"/>
    </source>
</evidence>
<protein>
    <submittedName>
        <fullName evidence="5">LD-carboxypeptidase</fullName>
    </submittedName>
</protein>
<proteinExistence type="inferred from homology"/>
<dbReference type="EMBL" id="AEPO01000009">
    <property type="protein sequence ID" value="EFU63732.1"/>
    <property type="molecule type" value="Genomic_DNA"/>
</dbReference>
<sequence length="355" mass="40421">MVSTIGIVSLSSGVIGEDFVKHEVDLGLQRLKDLGLNPVFLPHSLKGLDFIKDHPEARAEDLMQAFSDDSIDMILCAIGGDDTYRLLPYLFENDQLQKVIKPKIFLGFSDTTMNHLMLHKLGVKTFYGQSFLADICELDKEMLPYSFHYFKELIETGRILEIRPSDVWYEERTDFSPKALGTARISHVNTGFDLLQGNAQFEGEILGGCLESLYDIFDNSRYADSTELCQKYKLFPDLSDWEGKILLLETSEEKPEPENFKKMVQALKETGVFEVISGLLVGKPMDEAFYDDYKEALLDIIDSNIPIVYNLNVGHATPRAIVPFGVYAYVDAKEQVIRFDDNKKINNFSIFVLWY</sequence>
<keyword evidence="5" id="KW-0121">Carboxypeptidase</keyword>
<comment type="caution">
    <text evidence="5">The sequence shown here is derived from an EMBL/GenBank/DDBJ whole genome shotgun (WGS) entry which is preliminary data.</text>
</comment>
<dbReference type="PANTHER" id="PTHR30237">
    <property type="entry name" value="MURAMOYLTETRAPEPTIDE CARBOXYPEPTIDASE"/>
    <property type="match status" value="1"/>
</dbReference>
<organism evidence="5 6">
    <name type="scientific">Streptococcus oralis ATCC 49296</name>
    <dbReference type="NCBI Taxonomy" id="888049"/>
    <lineage>
        <taxon>Bacteria</taxon>
        <taxon>Bacillati</taxon>
        <taxon>Bacillota</taxon>
        <taxon>Bacilli</taxon>
        <taxon>Lactobacillales</taxon>
        <taxon>Streptococcaceae</taxon>
        <taxon>Streptococcus</taxon>
    </lineage>
</organism>
<dbReference type="InterPro" id="IPR040921">
    <property type="entry name" value="Peptidase_S66C"/>
</dbReference>
<dbReference type="Gene3D" id="3.40.50.10740">
    <property type="entry name" value="Class I glutamine amidotransferase-like"/>
    <property type="match status" value="1"/>
</dbReference>
<dbReference type="PIRSF" id="PIRSF028757">
    <property type="entry name" value="LD-carboxypeptidase"/>
    <property type="match status" value="1"/>
</dbReference>
<dbReference type="InterPro" id="IPR029062">
    <property type="entry name" value="Class_I_gatase-like"/>
</dbReference>
<dbReference type="InterPro" id="IPR040449">
    <property type="entry name" value="Peptidase_S66_N"/>
</dbReference>
<dbReference type="Pfam" id="PF17676">
    <property type="entry name" value="Peptidase_S66C"/>
    <property type="match status" value="1"/>
</dbReference>
<dbReference type="HOGENOM" id="CLU_034346_1_0_9"/>